<feature type="transmembrane region" description="Helical" evidence="13">
    <location>
        <begin position="122"/>
        <end position="147"/>
    </location>
</feature>
<keyword evidence="9" id="KW-0418">Kinase</keyword>
<keyword evidence="16" id="KW-1185">Reference proteome</keyword>
<dbReference type="PANTHER" id="PTHR43547">
    <property type="entry name" value="TWO-COMPONENT HISTIDINE KINASE"/>
    <property type="match status" value="1"/>
</dbReference>
<feature type="domain" description="Histidine kinase" evidence="14">
    <location>
        <begin position="460"/>
        <end position="674"/>
    </location>
</feature>
<dbReference type="SUPFAM" id="SSF55874">
    <property type="entry name" value="ATPase domain of HSP90 chaperone/DNA topoisomerase II/histidine kinase"/>
    <property type="match status" value="1"/>
</dbReference>
<dbReference type="PRINTS" id="PR00344">
    <property type="entry name" value="BCTRLSENSOR"/>
</dbReference>
<dbReference type="GO" id="GO:0005509">
    <property type="term" value="F:calcium ion binding"/>
    <property type="evidence" value="ECO:0007669"/>
    <property type="project" value="UniProtKB-ARBA"/>
</dbReference>
<dbReference type="SMART" id="SM00387">
    <property type="entry name" value="HATPase_c"/>
    <property type="match status" value="1"/>
</dbReference>
<evidence type="ECO:0000256" key="11">
    <source>
        <dbReference type="ARBA" id="ARBA00023012"/>
    </source>
</evidence>
<dbReference type="InterPro" id="IPR004358">
    <property type="entry name" value="Sig_transdc_His_kin-like_C"/>
</dbReference>
<dbReference type="CDD" id="cd00082">
    <property type="entry name" value="HisKA"/>
    <property type="match status" value="1"/>
</dbReference>
<evidence type="ECO:0000256" key="8">
    <source>
        <dbReference type="ARBA" id="ARBA00022692"/>
    </source>
</evidence>
<dbReference type="FunFam" id="1.10.287.130:FF:000001">
    <property type="entry name" value="Two-component sensor histidine kinase"/>
    <property type="match status" value="1"/>
</dbReference>
<keyword evidence="10 13" id="KW-1133">Transmembrane helix</keyword>
<dbReference type="Gene3D" id="3.30.565.10">
    <property type="entry name" value="Histidine kinase-like ATPase, C-terminal domain"/>
    <property type="match status" value="1"/>
</dbReference>
<dbReference type="InterPro" id="IPR036097">
    <property type="entry name" value="HisK_dim/P_sf"/>
</dbReference>
<dbReference type="RefSeq" id="WP_168446149.1">
    <property type="nucleotide sequence ID" value="NZ_JAAXOW010000001.1"/>
</dbReference>
<evidence type="ECO:0000313" key="15">
    <source>
        <dbReference type="EMBL" id="NKX92065.1"/>
    </source>
</evidence>
<dbReference type="Proteomes" id="UP000774283">
    <property type="component" value="Unassembled WGS sequence"/>
</dbReference>
<dbReference type="GO" id="GO:0000155">
    <property type="term" value="F:phosphorelay sensor kinase activity"/>
    <property type="evidence" value="ECO:0007669"/>
    <property type="project" value="InterPro"/>
</dbReference>
<feature type="transmembrane region" description="Helical" evidence="13">
    <location>
        <begin position="43"/>
        <end position="60"/>
    </location>
</feature>
<comment type="cofactor">
    <cofactor evidence="2">
        <name>a divalent metal cation</name>
        <dbReference type="ChEBI" id="CHEBI:60240"/>
    </cofactor>
</comment>
<dbReference type="Pfam" id="PF05231">
    <property type="entry name" value="MASE1"/>
    <property type="match status" value="1"/>
</dbReference>
<keyword evidence="8 13" id="KW-0812">Transmembrane</keyword>
<dbReference type="InterPro" id="IPR007895">
    <property type="entry name" value="MASE1"/>
</dbReference>
<organism evidence="15 16">
    <name type="scientific">Sanguibacter hominis ATCC BAA-789</name>
    <dbReference type="NCBI Taxonomy" id="1312740"/>
    <lineage>
        <taxon>Bacteria</taxon>
        <taxon>Bacillati</taxon>
        <taxon>Actinomycetota</taxon>
        <taxon>Actinomycetes</taxon>
        <taxon>Micrococcales</taxon>
        <taxon>Sanguibacteraceae</taxon>
        <taxon>Sanguibacter</taxon>
    </lineage>
</organism>
<dbReference type="Gene3D" id="1.10.287.130">
    <property type="match status" value="1"/>
</dbReference>
<gene>
    <name evidence="15" type="ORF">HF995_02045</name>
</gene>
<dbReference type="SUPFAM" id="SSF47384">
    <property type="entry name" value="Homodimeric domain of signal transducing histidine kinase"/>
    <property type="match status" value="1"/>
</dbReference>
<reference evidence="15 16" key="1">
    <citation type="submission" date="2020-04" db="EMBL/GenBank/DDBJ databases">
        <title>MicrobeNet Type strains.</title>
        <authorList>
            <person name="Nicholson A.C."/>
        </authorList>
    </citation>
    <scope>NUCLEOTIDE SEQUENCE [LARGE SCALE GENOMIC DNA]</scope>
    <source>
        <strain evidence="15 16">ATCC BAA-789</strain>
    </source>
</reference>
<keyword evidence="7" id="KW-0808">Transferase</keyword>
<evidence type="ECO:0000256" key="2">
    <source>
        <dbReference type="ARBA" id="ARBA00001968"/>
    </source>
</evidence>
<dbReference type="InterPro" id="IPR003594">
    <property type="entry name" value="HATPase_dom"/>
</dbReference>
<dbReference type="InterPro" id="IPR003661">
    <property type="entry name" value="HisK_dim/P_dom"/>
</dbReference>
<comment type="subcellular location">
    <subcellularLocation>
        <location evidence="3">Cell membrane</location>
        <topology evidence="3">Multi-pass membrane protein</topology>
    </subcellularLocation>
</comment>
<dbReference type="GO" id="GO:0005886">
    <property type="term" value="C:plasma membrane"/>
    <property type="evidence" value="ECO:0007669"/>
    <property type="project" value="UniProtKB-SubCell"/>
</dbReference>
<evidence type="ECO:0000256" key="4">
    <source>
        <dbReference type="ARBA" id="ARBA00012438"/>
    </source>
</evidence>
<evidence type="ECO:0000256" key="13">
    <source>
        <dbReference type="SAM" id="Phobius"/>
    </source>
</evidence>
<accession>A0A9X5F9K8</accession>
<comment type="caution">
    <text evidence="15">The sequence shown here is derived from an EMBL/GenBank/DDBJ whole genome shotgun (WGS) entry which is preliminary data.</text>
</comment>
<dbReference type="AlphaFoldDB" id="A0A9X5F9K8"/>
<dbReference type="SMART" id="SM00388">
    <property type="entry name" value="HisKA"/>
    <property type="match status" value="1"/>
</dbReference>
<evidence type="ECO:0000256" key="9">
    <source>
        <dbReference type="ARBA" id="ARBA00022777"/>
    </source>
</evidence>
<evidence type="ECO:0000256" key="1">
    <source>
        <dbReference type="ARBA" id="ARBA00000085"/>
    </source>
</evidence>
<proteinExistence type="predicted"/>
<evidence type="ECO:0000313" key="16">
    <source>
        <dbReference type="Proteomes" id="UP000774283"/>
    </source>
</evidence>
<comment type="catalytic activity">
    <reaction evidence="1">
        <text>ATP + protein L-histidine = ADP + protein N-phospho-L-histidine.</text>
        <dbReference type="EC" id="2.7.13.3"/>
    </reaction>
</comment>
<keyword evidence="11" id="KW-0902">Two-component regulatory system</keyword>
<evidence type="ECO:0000259" key="14">
    <source>
        <dbReference type="PROSITE" id="PS50109"/>
    </source>
</evidence>
<sequence>MPTSLLMHTRTRSQMVLLHVALLAVALALGSGAASLARGGPVSLWWPASGVAVLAVLALPRELRWLGLADVAVVTTVANVLAHRDPLLAAGHGVANAVEAGVVVLVLMRGRRIPALVTMNDLLRLLVGACFGALAGSGVSAVGFLAATGEVPVRALLTIVTSHASAILIIVPVVIGGNHPAARRGPGHVAQAVLLLAVVLLVFWPGIHLPLTYLPMPLLVWATFLFSTRHVALQLLLVAAAVTTLTTLGGGPFATDDRVPDPGVELAVMQIFLLTYGVSILAFAVTQEERRHLRDHLAEREQILQGGIVDAQFGLIIMNEISPDQIQVLQSNRLAARLLPEVPFVRRDLLHEADGEEPELPLLPLDAAGGSAFIDAIDSVRMSPRGEVYAELAAAGGRHLELHLTRAPRGNGEALLTAQLIDVTQQRRADAATLRALEDERAAAEHLRDLNQQKDDFVSTVSHELRTPVTSILGFVELLIDETDPTEEQSRHLAVIERNALRLRNLVEDLLAVGAGAQGRAVPVPTDVQALAADVVEELTPSAQRREVTLQLLPGAPVRGLVAPSDIARVVTNLVTNAIKFTPAGGLVAVQVAERADDVVLTVTDTGVGIKREDLDRVFDRFYRSSSASSRKVPGAGLGLTLVRSLVTRNGGTVDLTSNGTSGTQATVHLPAVRPDPAPVAAPEPAHAPDVP</sequence>
<keyword evidence="12 13" id="KW-0472">Membrane</keyword>
<feature type="transmembrane region" description="Helical" evidence="13">
    <location>
        <begin position="187"/>
        <end position="204"/>
    </location>
</feature>
<dbReference type="InterPro" id="IPR005467">
    <property type="entry name" value="His_kinase_dom"/>
</dbReference>
<dbReference type="Pfam" id="PF00512">
    <property type="entry name" value="HisKA"/>
    <property type="match status" value="1"/>
</dbReference>
<dbReference type="Pfam" id="PF02518">
    <property type="entry name" value="HATPase_c"/>
    <property type="match status" value="1"/>
</dbReference>
<dbReference type="InterPro" id="IPR036890">
    <property type="entry name" value="HATPase_C_sf"/>
</dbReference>
<feature type="transmembrane region" description="Helical" evidence="13">
    <location>
        <begin position="266"/>
        <end position="285"/>
    </location>
</feature>
<keyword evidence="5" id="KW-1003">Cell membrane</keyword>
<dbReference type="PROSITE" id="PS50109">
    <property type="entry name" value="HIS_KIN"/>
    <property type="match status" value="1"/>
</dbReference>
<name>A0A9X5F9K8_9MICO</name>
<feature type="transmembrane region" description="Helical" evidence="13">
    <location>
        <begin position="88"/>
        <end position="110"/>
    </location>
</feature>
<evidence type="ECO:0000256" key="6">
    <source>
        <dbReference type="ARBA" id="ARBA00022553"/>
    </source>
</evidence>
<evidence type="ECO:0000256" key="7">
    <source>
        <dbReference type="ARBA" id="ARBA00022679"/>
    </source>
</evidence>
<evidence type="ECO:0000256" key="3">
    <source>
        <dbReference type="ARBA" id="ARBA00004651"/>
    </source>
</evidence>
<dbReference type="EC" id="2.7.13.3" evidence="4"/>
<protein>
    <recommendedName>
        <fullName evidence="4">histidine kinase</fullName>
        <ecNumber evidence="4">2.7.13.3</ecNumber>
    </recommendedName>
</protein>
<evidence type="ECO:0000256" key="5">
    <source>
        <dbReference type="ARBA" id="ARBA00022475"/>
    </source>
</evidence>
<dbReference type="FunFam" id="3.30.565.10:FF:000006">
    <property type="entry name" value="Sensor histidine kinase WalK"/>
    <property type="match status" value="1"/>
</dbReference>
<evidence type="ECO:0000256" key="10">
    <source>
        <dbReference type="ARBA" id="ARBA00022989"/>
    </source>
</evidence>
<feature type="transmembrane region" description="Helical" evidence="13">
    <location>
        <begin position="235"/>
        <end position="254"/>
    </location>
</feature>
<dbReference type="EMBL" id="JAAXOW010000001">
    <property type="protein sequence ID" value="NKX92065.1"/>
    <property type="molecule type" value="Genomic_DNA"/>
</dbReference>
<evidence type="ECO:0000256" key="12">
    <source>
        <dbReference type="ARBA" id="ARBA00023136"/>
    </source>
</evidence>
<dbReference type="PANTHER" id="PTHR43547:SF2">
    <property type="entry name" value="HYBRID SIGNAL TRANSDUCTION HISTIDINE KINASE C"/>
    <property type="match status" value="1"/>
</dbReference>
<keyword evidence="6" id="KW-0597">Phosphoprotein</keyword>
<feature type="transmembrane region" description="Helical" evidence="13">
    <location>
        <begin position="153"/>
        <end position="175"/>
    </location>
</feature>